<evidence type="ECO:0000256" key="9">
    <source>
        <dbReference type="SAM" id="Phobius"/>
    </source>
</evidence>
<feature type="transmembrane region" description="Helical" evidence="9">
    <location>
        <begin position="201"/>
        <end position="223"/>
    </location>
</feature>
<keyword evidence="3" id="KW-0813">Transport</keyword>
<sequence length="317" mass="35390">MDTTKTFMEANIPIEKLDHPSMRCWMDKYVKVVYLCEYLVDLVEYFSTLEEVTAALKYFQDMSHDKIQASVAAIIVAIFAMTVHYLIAGEEDARNALLLMASGIATATSSCFVLDFVLIAVIIVSHRYKMNPDNVATPMAASIGDVVCISLFSQIASQFYLDHAEVHGTHHQITLCPYDVAGIERQWFFPPDGQSDSKNGWILLTGIIVAYILLLPIWIWIVLKNEYTRPVLKNGWIPVISALMISGMGGIVLDLVVNRFNGFVVFQPIINGIGGNLVSVQASRISTYLHVTKPKQMGFIPPQTRLFASPWRVLVKG</sequence>
<name>A0A7R9IP98_9NEOP</name>
<dbReference type="Gene3D" id="1.10.357.20">
    <property type="entry name" value="SLC41 divalent cation transporters, integral membrane domain"/>
    <property type="match status" value="2"/>
</dbReference>
<accession>A0A7R9IP98</accession>
<dbReference type="Pfam" id="PF01769">
    <property type="entry name" value="MgtE"/>
    <property type="match status" value="1"/>
</dbReference>
<evidence type="ECO:0000313" key="11">
    <source>
        <dbReference type="EMBL" id="CAD7461820.1"/>
    </source>
</evidence>
<dbReference type="PANTHER" id="PTHR16228">
    <property type="entry name" value="DIVALENT CATION TRANSPORTER SOLUTE CARRIER FAMILY 41"/>
    <property type="match status" value="1"/>
</dbReference>
<evidence type="ECO:0000256" key="4">
    <source>
        <dbReference type="ARBA" id="ARBA00022692"/>
    </source>
</evidence>
<dbReference type="GO" id="GO:0008324">
    <property type="term" value="F:monoatomic cation transmembrane transporter activity"/>
    <property type="evidence" value="ECO:0007669"/>
    <property type="project" value="InterPro"/>
</dbReference>
<dbReference type="InterPro" id="IPR045349">
    <property type="entry name" value="SLC41A1-3"/>
</dbReference>
<gene>
    <name evidence="11" type="ORF">TTEB3V08_LOCUS9723</name>
</gene>
<keyword evidence="6 9" id="KW-1133">Transmembrane helix</keyword>
<dbReference type="PANTHER" id="PTHR16228:SF26">
    <property type="entry name" value="SOLUTE CARRIER FAMILY 41 MEMBER 1-LIKE PROTEIN"/>
    <property type="match status" value="1"/>
</dbReference>
<proteinExistence type="inferred from homology"/>
<dbReference type="EMBL" id="OE005252">
    <property type="protein sequence ID" value="CAD7461820.1"/>
    <property type="molecule type" value="Genomic_DNA"/>
</dbReference>
<evidence type="ECO:0000256" key="7">
    <source>
        <dbReference type="ARBA" id="ARBA00023065"/>
    </source>
</evidence>
<evidence type="ECO:0000259" key="10">
    <source>
        <dbReference type="Pfam" id="PF01769"/>
    </source>
</evidence>
<dbReference type="GO" id="GO:0005886">
    <property type="term" value="C:plasma membrane"/>
    <property type="evidence" value="ECO:0007669"/>
    <property type="project" value="TreeGrafter"/>
</dbReference>
<dbReference type="InterPro" id="IPR006667">
    <property type="entry name" value="SLC41_membr_dom"/>
</dbReference>
<comment type="similarity">
    <text evidence="2">Belongs to the SLC41A transporter family.</text>
</comment>
<evidence type="ECO:0000256" key="1">
    <source>
        <dbReference type="ARBA" id="ARBA00004141"/>
    </source>
</evidence>
<dbReference type="InterPro" id="IPR036739">
    <property type="entry name" value="SLC41_membr_dom_sf"/>
</dbReference>
<keyword evidence="4 9" id="KW-0812">Transmembrane</keyword>
<comment type="subcellular location">
    <subcellularLocation>
        <location evidence="1">Membrane</location>
        <topology evidence="1">Multi-pass membrane protein</topology>
    </subcellularLocation>
</comment>
<keyword evidence="7" id="KW-0406">Ion transport</keyword>
<evidence type="ECO:0000256" key="8">
    <source>
        <dbReference type="ARBA" id="ARBA00023136"/>
    </source>
</evidence>
<dbReference type="SUPFAM" id="SSF161093">
    <property type="entry name" value="MgtE membrane domain-like"/>
    <property type="match status" value="2"/>
</dbReference>
<feature type="transmembrane region" description="Helical" evidence="9">
    <location>
        <begin position="99"/>
        <end position="124"/>
    </location>
</feature>
<feature type="domain" description="SLC41A/MgtE integral membrane" evidence="10">
    <location>
        <begin position="69"/>
        <end position="153"/>
    </location>
</feature>
<evidence type="ECO:0000256" key="6">
    <source>
        <dbReference type="ARBA" id="ARBA00022989"/>
    </source>
</evidence>
<dbReference type="AlphaFoldDB" id="A0A7R9IP98"/>
<evidence type="ECO:0000256" key="2">
    <source>
        <dbReference type="ARBA" id="ARBA00009749"/>
    </source>
</evidence>
<feature type="transmembrane region" description="Helical" evidence="9">
    <location>
        <begin position="67"/>
        <end position="87"/>
    </location>
</feature>
<keyword evidence="8 9" id="KW-0472">Membrane</keyword>
<evidence type="ECO:0000256" key="3">
    <source>
        <dbReference type="ARBA" id="ARBA00022448"/>
    </source>
</evidence>
<evidence type="ECO:0000256" key="5">
    <source>
        <dbReference type="ARBA" id="ARBA00022842"/>
    </source>
</evidence>
<organism evidence="11">
    <name type="scientific">Timema tahoe</name>
    <dbReference type="NCBI Taxonomy" id="61484"/>
    <lineage>
        <taxon>Eukaryota</taxon>
        <taxon>Metazoa</taxon>
        <taxon>Ecdysozoa</taxon>
        <taxon>Arthropoda</taxon>
        <taxon>Hexapoda</taxon>
        <taxon>Insecta</taxon>
        <taxon>Pterygota</taxon>
        <taxon>Neoptera</taxon>
        <taxon>Polyneoptera</taxon>
        <taxon>Phasmatodea</taxon>
        <taxon>Timematodea</taxon>
        <taxon>Timematoidea</taxon>
        <taxon>Timematidae</taxon>
        <taxon>Timema</taxon>
    </lineage>
</organism>
<protein>
    <recommendedName>
        <fullName evidence="10">SLC41A/MgtE integral membrane domain-containing protein</fullName>
    </recommendedName>
</protein>
<feature type="transmembrane region" description="Helical" evidence="9">
    <location>
        <begin position="235"/>
        <end position="257"/>
    </location>
</feature>
<reference evidence="11" key="1">
    <citation type="submission" date="2020-11" db="EMBL/GenBank/DDBJ databases">
        <authorList>
            <person name="Tran Van P."/>
        </authorList>
    </citation>
    <scope>NUCLEOTIDE SEQUENCE</scope>
</reference>
<keyword evidence="5" id="KW-0460">Magnesium</keyword>